<evidence type="ECO:0000313" key="2">
    <source>
        <dbReference type="Proteomes" id="UP001060085"/>
    </source>
</evidence>
<organism evidence="1 2">
    <name type="scientific">Catharanthus roseus</name>
    <name type="common">Madagascar periwinkle</name>
    <name type="synonym">Vinca rosea</name>
    <dbReference type="NCBI Taxonomy" id="4058"/>
    <lineage>
        <taxon>Eukaryota</taxon>
        <taxon>Viridiplantae</taxon>
        <taxon>Streptophyta</taxon>
        <taxon>Embryophyta</taxon>
        <taxon>Tracheophyta</taxon>
        <taxon>Spermatophyta</taxon>
        <taxon>Magnoliopsida</taxon>
        <taxon>eudicotyledons</taxon>
        <taxon>Gunneridae</taxon>
        <taxon>Pentapetalae</taxon>
        <taxon>asterids</taxon>
        <taxon>lamiids</taxon>
        <taxon>Gentianales</taxon>
        <taxon>Apocynaceae</taxon>
        <taxon>Rauvolfioideae</taxon>
        <taxon>Vinceae</taxon>
        <taxon>Catharanthinae</taxon>
        <taxon>Catharanthus</taxon>
    </lineage>
</organism>
<proteinExistence type="predicted"/>
<dbReference type="Proteomes" id="UP001060085">
    <property type="component" value="Linkage Group LG08"/>
</dbReference>
<reference evidence="2" key="1">
    <citation type="journal article" date="2023" name="Nat. Plants">
        <title>Single-cell RNA sequencing provides a high-resolution roadmap for understanding the multicellular compartmentation of specialized metabolism.</title>
        <authorList>
            <person name="Sun S."/>
            <person name="Shen X."/>
            <person name="Li Y."/>
            <person name="Li Y."/>
            <person name="Wang S."/>
            <person name="Li R."/>
            <person name="Zhang H."/>
            <person name="Shen G."/>
            <person name="Guo B."/>
            <person name="Wei J."/>
            <person name="Xu J."/>
            <person name="St-Pierre B."/>
            <person name="Chen S."/>
            <person name="Sun C."/>
        </authorList>
    </citation>
    <scope>NUCLEOTIDE SEQUENCE [LARGE SCALE GENOMIC DNA]</scope>
</reference>
<evidence type="ECO:0000313" key="1">
    <source>
        <dbReference type="EMBL" id="KAI5647530.1"/>
    </source>
</evidence>
<accession>A0ACB9ZM64</accession>
<comment type="caution">
    <text evidence="1">The sequence shown here is derived from an EMBL/GenBank/DDBJ whole genome shotgun (WGS) entry which is preliminary data.</text>
</comment>
<sequence>MNNKRVLEAAQTGNIEDLHNMISENPLLLRSSSLVDNNETPLHIASTGGHIDFVKEIIKLRPDFALELNQDGFTPLHIASANGDLEIVKQLLKINSNLCKIKGNERRIPLHFAVIKGRTQVIRELLSICPDSIVESTIRGETSLHLALKKNQFEAFIFLVEFLEKSNKMDVMNNKDNQGHTLLHYAVERKQYEVVKFLLDENNLRRGAIEVNSLNKKGLTPLDVLLSGDGDSDIEEMFRLAGAVKAKNLNSSSHNIVITTENPSNNQQLTTQNRTRVEKPHQSLSKQLQNYFKYNKLKDAPGKVRDTLLILSVLIATATYQAILSPPGGVWQDNNNDQIISHKAGESIMGSHNPTAYVLFGTSHVNYYIRECYTSV</sequence>
<protein>
    <submittedName>
        <fullName evidence="1">Uncharacterized protein</fullName>
    </submittedName>
</protein>
<keyword evidence="2" id="KW-1185">Reference proteome</keyword>
<dbReference type="EMBL" id="CM044708">
    <property type="protein sequence ID" value="KAI5647530.1"/>
    <property type="molecule type" value="Genomic_DNA"/>
</dbReference>
<name>A0ACB9ZM64_CATRO</name>
<gene>
    <name evidence="1" type="ORF">M9H77_33535</name>
</gene>